<proteinExistence type="predicted"/>
<dbReference type="SUPFAM" id="SSF81301">
    <property type="entry name" value="Nucleotidyltransferase"/>
    <property type="match status" value="1"/>
</dbReference>
<sequence length="166" mass="19054">MSETPRDFIELFQYLNSNHVEYLIVGGYALTFYGYPVHNDDLDLFIAPNQENIQQLLQALHDFGFSDVGLTREDFSDPEKLVSLGYPPEQLDMVTAISGVTWQEAWEKRRTGSFWGVPVQILSKELLIKNKRARGRPQDCKDAEILEQLDIDAYVERTPFSEPSIP</sequence>
<dbReference type="AlphaFoldDB" id="A0A7C3IIJ6"/>
<gene>
    <name evidence="1" type="ORF">ENS59_01850</name>
</gene>
<accession>A0A7C3IIJ6</accession>
<dbReference type="EMBL" id="DSVL01000058">
    <property type="protein sequence ID" value="HFH28245.1"/>
    <property type="molecule type" value="Genomic_DNA"/>
</dbReference>
<dbReference type="Pfam" id="PF10706">
    <property type="entry name" value="Aminoglyc_resit"/>
    <property type="match status" value="1"/>
</dbReference>
<dbReference type="InterPro" id="IPR019646">
    <property type="entry name" value="Aminoglyc_AdlTrfase"/>
</dbReference>
<evidence type="ECO:0000313" key="1">
    <source>
        <dbReference type="EMBL" id="HFH28245.1"/>
    </source>
</evidence>
<evidence type="ECO:0008006" key="2">
    <source>
        <dbReference type="Google" id="ProtNLM"/>
    </source>
</evidence>
<name>A0A7C3IIJ6_9SPIR</name>
<protein>
    <recommendedName>
        <fullName evidence="2">Nucleotidyltransferase family protein</fullName>
    </recommendedName>
</protein>
<comment type="caution">
    <text evidence="1">The sequence shown here is derived from an EMBL/GenBank/DDBJ whole genome shotgun (WGS) entry which is preliminary data.</text>
</comment>
<dbReference type="InterPro" id="IPR043519">
    <property type="entry name" value="NT_sf"/>
</dbReference>
<dbReference type="Gene3D" id="3.30.460.40">
    <property type="match status" value="1"/>
</dbReference>
<reference evidence="1" key="1">
    <citation type="journal article" date="2020" name="mSystems">
        <title>Genome- and Community-Level Interaction Insights into Carbon Utilization and Element Cycling Functions of Hydrothermarchaeota in Hydrothermal Sediment.</title>
        <authorList>
            <person name="Zhou Z."/>
            <person name="Liu Y."/>
            <person name="Xu W."/>
            <person name="Pan J."/>
            <person name="Luo Z.H."/>
            <person name="Li M."/>
        </authorList>
    </citation>
    <scope>NUCLEOTIDE SEQUENCE [LARGE SCALE GENOMIC DNA]</scope>
    <source>
        <strain evidence="1">SpSt-503</strain>
    </source>
</reference>
<organism evidence="1">
    <name type="scientific">Gracilinema caldarium</name>
    <dbReference type="NCBI Taxonomy" id="215591"/>
    <lineage>
        <taxon>Bacteria</taxon>
        <taxon>Pseudomonadati</taxon>
        <taxon>Spirochaetota</taxon>
        <taxon>Spirochaetia</taxon>
        <taxon>Spirochaetales</taxon>
        <taxon>Breznakiellaceae</taxon>
        <taxon>Gracilinema</taxon>
    </lineage>
</organism>